<gene>
    <name evidence="2" type="ORF">OKW52_13440</name>
</gene>
<feature type="signal peptide" evidence="1">
    <location>
        <begin position="1"/>
        <end position="26"/>
    </location>
</feature>
<dbReference type="EMBL" id="JAPDFL010000001">
    <property type="protein sequence ID" value="MCW1933235.1"/>
    <property type="molecule type" value="Genomic_DNA"/>
</dbReference>
<proteinExistence type="predicted"/>
<feature type="chain" id="PRO_5045683388" description="Curlin" evidence="1">
    <location>
        <begin position="27"/>
        <end position="133"/>
    </location>
</feature>
<evidence type="ECO:0000256" key="1">
    <source>
        <dbReference type="SAM" id="SignalP"/>
    </source>
</evidence>
<evidence type="ECO:0000313" key="2">
    <source>
        <dbReference type="EMBL" id="MCW1933235.1"/>
    </source>
</evidence>
<keyword evidence="1" id="KW-0732">Signal</keyword>
<sequence>MTAFLPKLALAAALATALPLATPAEAAGSLSINVAPSNQQEANLLRLGLAAYALHRDVRANGHVTQHGVNNAAGIAQGSTDQAIIHQEGAGHTGTIAQQGGNNAYGLFQFGQNTNAAVAQNGGQTGLTLQFGW</sequence>
<evidence type="ECO:0000313" key="3">
    <source>
        <dbReference type="Proteomes" id="UP001208938"/>
    </source>
</evidence>
<protein>
    <recommendedName>
        <fullName evidence="4">Curlin</fullName>
    </recommendedName>
</protein>
<dbReference type="RefSeq" id="WP_264506174.1">
    <property type="nucleotide sequence ID" value="NZ_JAPDFL010000001.1"/>
</dbReference>
<organism evidence="2 3">
    <name type="scientific">Pararhodobacter zhoushanensis</name>
    <dbReference type="NCBI Taxonomy" id="2479545"/>
    <lineage>
        <taxon>Bacteria</taxon>
        <taxon>Pseudomonadati</taxon>
        <taxon>Pseudomonadota</taxon>
        <taxon>Alphaproteobacteria</taxon>
        <taxon>Rhodobacterales</taxon>
        <taxon>Paracoccaceae</taxon>
        <taxon>Pararhodobacter</taxon>
    </lineage>
</organism>
<accession>A0ABT3H0I0</accession>
<comment type="caution">
    <text evidence="2">The sequence shown here is derived from an EMBL/GenBank/DDBJ whole genome shotgun (WGS) entry which is preliminary data.</text>
</comment>
<evidence type="ECO:0008006" key="4">
    <source>
        <dbReference type="Google" id="ProtNLM"/>
    </source>
</evidence>
<keyword evidence="3" id="KW-1185">Reference proteome</keyword>
<name>A0ABT3H0I0_9RHOB</name>
<dbReference type="Proteomes" id="UP001208938">
    <property type="component" value="Unassembled WGS sequence"/>
</dbReference>
<reference evidence="2 3" key="1">
    <citation type="submission" date="2022-10" db="EMBL/GenBank/DDBJ databases">
        <title>Pararhodobacter sp. nov., isolated from marine algae.</title>
        <authorList>
            <person name="Choi B.J."/>
            <person name="Kim J.M."/>
            <person name="Lee J.K."/>
            <person name="Choi D.G."/>
            <person name="Jeon C.O."/>
        </authorList>
    </citation>
    <scope>NUCLEOTIDE SEQUENCE [LARGE SCALE GENOMIC DNA]</scope>
    <source>
        <strain evidence="2 3">ZQ420</strain>
    </source>
</reference>